<dbReference type="InterPro" id="IPR002109">
    <property type="entry name" value="Glutaredoxin"/>
</dbReference>
<dbReference type="PANTHER" id="PTHR34386">
    <property type="entry name" value="GLUTAREDOXIN"/>
    <property type="match status" value="1"/>
</dbReference>
<proteinExistence type="predicted"/>
<evidence type="ECO:0000259" key="1">
    <source>
        <dbReference type="Pfam" id="PF00462"/>
    </source>
</evidence>
<evidence type="ECO:0000313" key="2">
    <source>
        <dbReference type="EMBL" id="MDQ0214819.1"/>
    </source>
</evidence>
<dbReference type="SUPFAM" id="SSF52833">
    <property type="entry name" value="Thioredoxin-like"/>
    <property type="match status" value="1"/>
</dbReference>
<dbReference type="PROSITE" id="PS51354">
    <property type="entry name" value="GLUTAREDOXIN_2"/>
    <property type="match status" value="1"/>
</dbReference>
<accession>A0AAJ1SXX0</accession>
<sequence length="83" mass="9228">MGNVTIYTQPDCPPCKIVKLFLQDKGISFIEKDISKDPQAKKTLIETYQSYSTPTVVVEGKVVTGFNLELLSKMLKDSEEGCP</sequence>
<dbReference type="GO" id="GO:0009055">
    <property type="term" value="F:electron transfer activity"/>
    <property type="evidence" value="ECO:0007669"/>
    <property type="project" value="TreeGrafter"/>
</dbReference>
<protein>
    <submittedName>
        <fullName evidence="2">Glutaredoxin-like YruB-family protein</fullName>
    </submittedName>
</protein>
<dbReference type="PANTHER" id="PTHR34386:SF1">
    <property type="entry name" value="GLUTAREDOXIN-LIKE PROTEIN NRDH"/>
    <property type="match status" value="1"/>
</dbReference>
<dbReference type="InterPro" id="IPR051548">
    <property type="entry name" value="Grx-like_ET"/>
</dbReference>
<evidence type="ECO:0000313" key="3">
    <source>
        <dbReference type="Proteomes" id="UP001237207"/>
    </source>
</evidence>
<dbReference type="EMBL" id="JAUSUC010000011">
    <property type="protein sequence ID" value="MDQ0214819.1"/>
    <property type="molecule type" value="Genomic_DNA"/>
</dbReference>
<reference evidence="2" key="1">
    <citation type="submission" date="2023-07" db="EMBL/GenBank/DDBJ databases">
        <title>Genomic Encyclopedia of Type Strains, Phase IV (KMG-IV): sequencing the most valuable type-strain genomes for metagenomic binning, comparative biology and taxonomic classification.</title>
        <authorList>
            <person name="Goeker M."/>
        </authorList>
    </citation>
    <scope>NUCLEOTIDE SEQUENCE</scope>
    <source>
        <strain evidence="2">DSM 23947</strain>
    </source>
</reference>
<organism evidence="2 3">
    <name type="scientific">Oikeobacillus pervagus</name>
    <dbReference type="NCBI Taxonomy" id="1325931"/>
    <lineage>
        <taxon>Bacteria</taxon>
        <taxon>Bacillati</taxon>
        <taxon>Bacillota</taxon>
        <taxon>Bacilli</taxon>
        <taxon>Bacillales</taxon>
        <taxon>Bacillaceae</taxon>
        <taxon>Oikeobacillus</taxon>
    </lineage>
</organism>
<dbReference type="GO" id="GO:0045454">
    <property type="term" value="P:cell redox homeostasis"/>
    <property type="evidence" value="ECO:0007669"/>
    <property type="project" value="TreeGrafter"/>
</dbReference>
<name>A0AAJ1SXX0_9BACI</name>
<comment type="caution">
    <text evidence="2">The sequence shown here is derived from an EMBL/GenBank/DDBJ whole genome shotgun (WGS) entry which is preliminary data.</text>
</comment>
<dbReference type="Pfam" id="PF00462">
    <property type="entry name" value="Glutaredoxin"/>
    <property type="match status" value="1"/>
</dbReference>
<feature type="domain" description="Glutaredoxin" evidence="1">
    <location>
        <begin position="4"/>
        <end position="63"/>
    </location>
</feature>
<dbReference type="CDD" id="cd02976">
    <property type="entry name" value="NrdH"/>
    <property type="match status" value="1"/>
</dbReference>
<dbReference type="InterPro" id="IPR036249">
    <property type="entry name" value="Thioredoxin-like_sf"/>
</dbReference>
<dbReference type="Proteomes" id="UP001237207">
    <property type="component" value="Unassembled WGS sequence"/>
</dbReference>
<keyword evidence="3" id="KW-1185">Reference proteome</keyword>
<dbReference type="AlphaFoldDB" id="A0AAJ1SXX0"/>
<dbReference type="Gene3D" id="3.40.30.10">
    <property type="entry name" value="Glutaredoxin"/>
    <property type="match status" value="1"/>
</dbReference>
<dbReference type="RefSeq" id="WP_307256811.1">
    <property type="nucleotide sequence ID" value="NZ_JAUSUC010000011.1"/>
</dbReference>
<gene>
    <name evidence="2" type="ORF">J2S13_001216</name>
</gene>